<dbReference type="VEuPathDB" id="GiardiaDB:SS50377_22363"/>
<organism evidence="1">
    <name type="scientific">Spironucleus salmonicida</name>
    <dbReference type="NCBI Taxonomy" id="348837"/>
    <lineage>
        <taxon>Eukaryota</taxon>
        <taxon>Metamonada</taxon>
        <taxon>Diplomonadida</taxon>
        <taxon>Hexamitidae</taxon>
        <taxon>Hexamitinae</taxon>
        <taxon>Spironucleus</taxon>
    </lineage>
</organism>
<accession>V6LCE3</accession>
<evidence type="ECO:0000313" key="3">
    <source>
        <dbReference type="Proteomes" id="UP000018208"/>
    </source>
</evidence>
<dbReference type="Proteomes" id="UP000018208">
    <property type="component" value="Unassembled WGS sequence"/>
</dbReference>
<reference evidence="1 2" key="1">
    <citation type="journal article" date="2014" name="PLoS Genet.">
        <title>The Genome of Spironucleus salmonicida Highlights a Fish Pathogen Adapted to Fluctuating Environments.</title>
        <authorList>
            <person name="Xu F."/>
            <person name="Jerlstrom-Hultqvist J."/>
            <person name="Einarsson E."/>
            <person name="Astvaldsson A."/>
            <person name="Svard S.G."/>
            <person name="Andersson J.O."/>
        </authorList>
    </citation>
    <scope>NUCLEOTIDE SEQUENCE</scope>
    <source>
        <strain evidence="2">ATCC 50377</strain>
    </source>
</reference>
<sequence>MSYIYPPFCEYCPKPSHNDMITVRPVLYRQSVYRRNQQFLQCDVPKHLREYNQNLHKSSVNVSWQGTEGWDFTQRDRQTFRKMQK</sequence>
<reference evidence="2" key="2">
    <citation type="submission" date="2020-12" db="EMBL/GenBank/DDBJ databases">
        <title>New Spironucleus salmonicida genome in near-complete chromosomes.</title>
        <authorList>
            <person name="Xu F."/>
            <person name="Kurt Z."/>
            <person name="Jimenez-Gonzalez A."/>
            <person name="Astvaldsson A."/>
            <person name="Andersson J.O."/>
            <person name="Svard S.G."/>
        </authorList>
    </citation>
    <scope>NUCLEOTIDE SEQUENCE</scope>
    <source>
        <strain evidence="2">ATCC 50377</strain>
    </source>
</reference>
<gene>
    <name evidence="1" type="ORF">SS50377_18450</name>
    <name evidence="2" type="ORF">SS50377_22363</name>
</gene>
<evidence type="ECO:0000313" key="2">
    <source>
        <dbReference type="EMBL" id="KAH0574748.1"/>
    </source>
</evidence>
<name>V6LCE3_9EUKA</name>
<dbReference type="EMBL" id="KI546166">
    <property type="protein sequence ID" value="EST42142.1"/>
    <property type="molecule type" value="Genomic_DNA"/>
</dbReference>
<dbReference type="EMBL" id="AUWU02000003">
    <property type="protein sequence ID" value="KAH0574748.1"/>
    <property type="molecule type" value="Genomic_DNA"/>
</dbReference>
<dbReference type="AlphaFoldDB" id="V6LCE3"/>
<keyword evidence="3" id="KW-1185">Reference proteome</keyword>
<protein>
    <submittedName>
        <fullName evidence="1">Uncharacterized protein</fullName>
    </submittedName>
</protein>
<proteinExistence type="predicted"/>
<evidence type="ECO:0000313" key="1">
    <source>
        <dbReference type="EMBL" id="EST42142.1"/>
    </source>
</evidence>